<protein>
    <submittedName>
        <fullName evidence="1">Uncharacterized protein</fullName>
    </submittedName>
</protein>
<sequence>MRSPDRLLVFYLFSFLIIAISIALAVTSIASPHWLNAKFYPEDEKGEPVRIAYGLHEKCSSVTESCTPFPELECVNGDREFCNIWRTTSFMMWLSLVILGPTVISYITLIFSSRQKRETGWRMISLLLFFIVAVQIIAMAAVAHLLQTDPNLKRGNWKLGVSWGAATASWIVTFFLLVLTIVVGLRTVPQYALLPTSASRQNSVDTPMRRVSAH</sequence>
<comment type="caution">
    <text evidence="1">The sequence shown here is derived from an EMBL/GenBank/DDBJ whole genome shotgun (WGS) entry which is preliminary data.</text>
</comment>
<accession>A0ACC3TLE2</accession>
<organism evidence="1 2">
    <name type="scientific">Lipomyces orientalis</name>
    <dbReference type="NCBI Taxonomy" id="1233043"/>
    <lineage>
        <taxon>Eukaryota</taxon>
        <taxon>Fungi</taxon>
        <taxon>Dikarya</taxon>
        <taxon>Ascomycota</taxon>
        <taxon>Saccharomycotina</taxon>
        <taxon>Lipomycetes</taxon>
        <taxon>Lipomycetales</taxon>
        <taxon>Lipomycetaceae</taxon>
        <taxon>Lipomyces</taxon>
    </lineage>
</organism>
<dbReference type="EMBL" id="MU970093">
    <property type="protein sequence ID" value="KAK9321672.1"/>
    <property type="molecule type" value="Genomic_DNA"/>
</dbReference>
<evidence type="ECO:0000313" key="2">
    <source>
        <dbReference type="Proteomes" id="UP001489719"/>
    </source>
</evidence>
<dbReference type="Proteomes" id="UP001489719">
    <property type="component" value="Unassembled WGS sequence"/>
</dbReference>
<reference evidence="2" key="1">
    <citation type="journal article" date="2024" name="Front. Bioeng. Biotechnol.">
        <title>Genome-scale model development and genomic sequencing of the oleaginous clade Lipomyces.</title>
        <authorList>
            <person name="Czajka J.J."/>
            <person name="Han Y."/>
            <person name="Kim J."/>
            <person name="Mondo S.J."/>
            <person name="Hofstad B.A."/>
            <person name="Robles A."/>
            <person name="Haridas S."/>
            <person name="Riley R."/>
            <person name="LaButti K."/>
            <person name="Pangilinan J."/>
            <person name="Andreopoulos W."/>
            <person name="Lipzen A."/>
            <person name="Yan J."/>
            <person name="Wang M."/>
            <person name="Ng V."/>
            <person name="Grigoriev I.V."/>
            <person name="Spatafora J.W."/>
            <person name="Magnuson J.K."/>
            <person name="Baker S.E."/>
            <person name="Pomraning K.R."/>
        </authorList>
    </citation>
    <scope>NUCLEOTIDE SEQUENCE [LARGE SCALE GENOMIC DNA]</scope>
    <source>
        <strain evidence="2">CBS 10300</strain>
    </source>
</reference>
<name>A0ACC3TLE2_9ASCO</name>
<keyword evidence="2" id="KW-1185">Reference proteome</keyword>
<evidence type="ECO:0000313" key="1">
    <source>
        <dbReference type="EMBL" id="KAK9321672.1"/>
    </source>
</evidence>
<gene>
    <name evidence="1" type="ORF">V1517DRAFT_325830</name>
</gene>
<proteinExistence type="predicted"/>